<comment type="caution">
    <text evidence="1">The sequence shown here is derived from an EMBL/GenBank/DDBJ whole genome shotgun (WGS) entry which is preliminary data.</text>
</comment>
<keyword evidence="2" id="KW-1185">Reference proteome</keyword>
<organism evidence="1 2">
    <name type="scientific">Catharanthus roseus</name>
    <name type="common">Madagascar periwinkle</name>
    <name type="synonym">Vinca rosea</name>
    <dbReference type="NCBI Taxonomy" id="4058"/>
    <lineage>
        <taxon>Eukaryota</taxon>
        <taxon>Viridiplantae</taxon>
        <taxon>Streptophyta</taxon>
        <taxon>Embryophyta</taxon>
        <taxon>Tracheophyta</taxon>
        <taxon>Spermatophyta</taxon>
        <taxon>Magnoliopsida</taxon>
        <taxon>eudicotyledons</taxon>
        <taxon>Gunneridae</taxon>
        <taxon>Pentapetalae</taxon>
        <taxon>asterids</taxon>
        <taxon>lamiids</taxon>
        <taxon>Gentianales</taxon>
        <taxon>Apocynaceae</taxon>
        <taxon>Rauvolfioideae</taxon>
        <taxon>Vinceae</taxon>
        <taxon>Catharanthinae</taxon>
        <taxon>Catharanthus</taxon>
    </lineage>
</organism>
<name>A0ACC0C1L6_CATRO</name>
<dbReference type="Proteomes" id="UP001060085">
    <property type="component" value="Linkage Group LG02"/>
</dbReference>
<protein>
    <submittedName>
        <fullName evidence="1">Uncharacterized protein</fullName>
    </submittedName>
</protein>
<sequence>MLTFAMDNLDAQDFELARLEPTKVTASESLSYDNKGMEEIRSAMEILTGVDLDIVFCSEKLLNLDTLLMHVLLLGNDSDQVIEYDNISLEALEKALEIDLLHAIVKSEVKVLDNFMGSRQALIIDARNKISTFQDLEDTYIMVQSKLHDTEETLKQSRDHILEMKMQLAKLQMASLAFNQNEYLSKEVKISGIYLKPELQSVEKQHILRMLEKSLARELDFEKKLIETKQNEEDLKLKLRLTEQVALCMEEAAEVIWARFLEAENTAEVLMGISKEMVGRLQVVQFTLDTSINREQDMNCKLQDYAAKLNAKDMEIGKLCSELSAQSSEVATLKANVSLLGEQLRESMSKLEEANTSNETSQEHLVEMESIIESLKETIDVAESRAENAEAKVNQLTETNLELTEEVSFLKGSNDGNAEKLSGLEKQLRDLELQLQHAKASSEASQEQQNMLYSAIWDMETLIDELKQKVSKAEGKTENAEEQCVILSETNLELNKEVEFLRNKVEFLEMSLDQATIENMASAKDISIKSNIVMDMVMQLAVERERIQQKFYNLAKENKLLVEKLRKAKKGASTISRDGNNINNKEISTSRLDSPTSSCKEASDDKAAELPAKGFQNQVKESLDDASAVQTEMQFPDPSDHDDNNSVKKLGTENRVEAEQSRRRRYMYMAISVPLLSALAVYLFDKQEAILKMLNG</sequence>
<evidence type="ECO:0000313" key="2">
    <source>
        <dbReference type="Proteomes" id="UP001060085"/>
    </source>
</evidence>
<evidence type="ECO:0000313" key="1">
    <source>
        <dbReference type="EMBL" id="KAI5678790.1"/>
    </source>
</evidence>
<reference evidence="2" key="1">
    <citation type="journal article" date="2023" name="Nat. Plants">
        <title>Single-cell RNA sequencing provides a high-resolution roadmap for understanding the multicellular compartmentation of specialized metabolism.</title>
        <authorList>
            <person name="Sun S."/>
            <person name="Shen X."/>
            <person name="Li Y."/>
            <person name="Li Y."/>
            <person name="Wang S."/>
            <person name="Li R."/>
            <person name="Zhang H."/>
            <person name="Shen G."/>
            <person name="Guo B."/>
            <person name="Wei J."/>
            <person name="Xu J."/>
            <person name="St-Pierre B."/>
            <person name="Chen S."/>
            <person name="Sun C."/>
        </authorList>
    </citation>
    <scope>NUCLEOTIDE SEQUENCE [LARGE SCALE GENOMIC DNA]</scope>
</reference>
<gene>
    <name evidence="1" type="ORF">M9H77_09740</name>
</gene>
<dbReference type="EMBL" id="CM044702">
    <property type="protein sequence ID" value="KAI5678790.1"/>
    <property type="molecule type" value="Genomic_DNA"/>
</dbReference>
<accession>A0ACC0C1L6</accession>
<proteinExistence type="predicted"/>